<evidence type="ECO:0000256" key="6">
    <source>
        <dbReference type="ARBA" id="ARBA00022989"/>
    </source>
</evidence>
<evidence type="ECO:0000256" key="3">
    <source>
        <dbReference type="ARBA" id="ARBA00022448"/>
    </source>
</evidence>
<reference evidence="10 11" key="2">
    <citation type="journal article" date="2021" name="Int. J. Syst. Evol. Microbiol.">
        <title>Isolation and Polyphasic Characterization of Desulfuromonas versatilis sp. Nov., an Electrogenic Bacteria Capable of Versatile Metabolism Isolated from a Graphene Oxide-Reducing Enrichment Culture.</title>
        <authorList>
            <person name="Xie L."/>
            <person name="Yoshida N."/>
            <person name="Ishii S."/>
            <person name="Meng L."/>
        </authorList>
    </citation>
    <scope>NUCLEOTIDE SEQUENCE [LARGE SCALE GENOMIC DNA]</scope>
    <source>
        <strain evidence="10 11">NIT-T3</strain>
    </source>
</reference>
<feature type="transmembrane region" description="Helical" evidence="8">
    <location>
        <begin position="416"/>
        <end position="434"/>
    </location>
</feature>
<feature type="transmembrane region" description="Helical" evidence="8">
    <location>
        <begin position="242"/>
        <end position="262"/>
    </location>
</feature>
<evidence type="ECO:0000313" key="11">
    <source>
        <dbReference type="Proteomes" id="UP001319827"/>
    </source>
</evidence>
<dbReference type="PROSITE" id="PS51012">
    <property type="entry name" value="ABC_TM2"/>
    <property type="match status" value="1"/>
</dbReference>
<keyword evidence="7 8" id="KW-0472">Membrane</keyword>
<accession>A0ABN6DSR8</accession>
<feature type="transmembrane region" description="Helical" evidence="8">
    <location>
        <begin position="282"/>
        <end position="305"/>
    </location>
</feature>
<reference evidence="10 11" key="1">
    <citation type="journal article" date="2016" name="C (Basel)">
        <title>Selective Growth of and Electricity Production by Marine Exoelectrogenic Bacteria in Self-Aggregated Hydrogel of Microbially Reduced Graphene Oxide.</title>
        <authorList>
            <person name="Yoshida N."/>
            <person name="Goto Y."/>
            <person name="Miyata Y."/>
        </authorList>
    </citation>
    <scope>NUCLEOTIDE SEQUENCE [LARGE SCALE GENOMIC DNA]</scope>
    <source>
        <strain evidence="10 11">NIT-T3</strain>
    </source>
</reference>
<sequence>MRQFWATYCKDLLVLGRDRAGLLVLFFMPAVLVLVVSLVQNNVLETTGASGLQVLFVDEDGSALTERLRQRLGAIEALQLVQSVDTQPLSEAAARQLVDEGDFQFGILVPEGAGALLQERARELARQALRGDGEGAASAAAEPLPLVVFFDPTVQGIFRTAVTSSLNQVLLGIEAEEKGRELARALNTAFAARSGGFMGGGALLGEDRLRRVLVEESLLPVQQQAAASEVERPQPNAVQQNVPAWALFGMFFIVVPLSGALLRERQEGTLLRLRTLPVAYGVILLGKISAFASVCLVQFSLMLVVGKLLLPLLGTPQLDLQGRLAAAYLLALCAALAATGFGLLVGTAARSYEQASMFGAVSVVVAAALGGVMVPVYVMPKGMQAVSAFSPLAWGLEGFLEIFVRGGGLAEVAPNALCLLAFFAVTLTLALTLFQRGNSLGR</sequence>
<gene>
    <name evidence="10" type="ORF">DESUT3_02760</name>
</gene>
<feature type="transmembrane region" description="Helical" evidence="8">
    <location>
        <begin position="20"/>
        <end position="39"/>
    </location>
</feature>
<dbReference type="InterPro" id="IPR013525">
    <property type="entry name" value="ABC2_TM"/>
</dbReference>
<evidence type="ECO:0000313" key="10">
    <source>
        <dbReference type="EMBL" id="BCR03207.1"/>
    </source>
</evidence>
<evidence type="ECO:0000256" key="4">
    <source>
        <dbReference type="ARBA" id="ARBA00022475"/>
    </source>
</evidence>
<dbReference type="PANTHER" id="PTHR30294">
    <property type="entry name" value="MEMBRANE COMPONENT OF ABC TRANSPORTER YHHJ-RELATED"/>
    <property type="match status" value="1"/>
</dbReference>
<keyword evidence="5 8" id="KW-0812">Transmembrane</keyword>
<name>A0ABN6DSR8_9BACT</name>
<evidence type="ECO:0000256" key="2">
    <source>
        <dbReference type="ARBA" id="ARBA00007783"/>
    </source>
</evidence>
<feature type="domain" description="ABC transmembrane type-2" evidence="9">
    <location>
        <begin position="207"/>
        <end position="437"/>
    </location>
</feature>
<keyword evidence="3" id="KW-0813">Transport</keyword>
<feature type="transmembrane region" description="Helical" evidence="8">
    <location>
        <begin position="357"/>
        <end position="379"/>
    </location>
</feature>
<evidence type="ECO:0000256" key="8">
    <source>
        <dbReference type="SAM" id="Phobius"/>
    </source>
</evidence>
<dbReference type="EMBL" id="AP024355">
    <property type="protein sequence ID" value="BCR03207.1"/>
    <property type="molecule type" value="Genomic_DNA"/>
</dbReference>
<dbReference type="InterPro" id="IPR051449">
    <property type="entry name" value="ABC-2_transporter_component"/>
</dbReference>
<comment type="similarity">
    <text evidence="2">Belongs to the ABC-2 integral membrane protein family.</text>
</comment>
<feature type="transmembrane region" description="Helical" evidence="8">
    <location>
        <begin position="325"/>
        <end position="345"/>
    </location>
</feature>
<organism evidence="10 11">
    <name type="scientific">Desulfuromonas versatilis</name>
    <dbReference type="NCBI Taxonomy" id="2802975"/>
    <lineage>
        <taxon>Bacteria</taxon>
        <taxon>Pseudomonadati</taxon>
        <taxon>Thermodesulfobacteriota</taxon>
        <taxon>Desulfuromonadia</taxon>
        <taxon>Desulfuromonadales</taxon>
        <taxon>Desulfuromonadaceae</taxon>
        <taxon>Desulfuromonas</taxon>
    </lineage>
</organism>
<keyword evidence="6 8" id="KW-1133">Transmembrane helix</keyword>
<comment type="subcellular location">
    <subcellularLocation>
        <location evidence="1">Cell membrane</location>
        <topology evidence="1">Multi-pass membrane protein</topology>
    </subcellularLocation>
</comment>
<evidence type="ECO:0000256" key="5">
    <source>
        <dbReference type="ARBA" id="ARBA00022692"/>
    </source>
</evidence>
<dbReference type="PANTHER" id="PTHR30294:SF38">
    <property type="entry name" value="TRANSPORT PERMEASE PROTEIN"/>
    <property type="match status" value="1"/>
</dbReference>
<dbReference type="InterPro" id="IPR047817">
    <property type="entry name" value="ABC2_TM_bact-type"/>
</dbReference>
<evidence type="ECO:0000259" key="9">
    <source>
        <dbReference type="PROSITE" id="PS51012"/>
    </source>
</evidence>
<dbReference type="Proteomes" id="UP001319827">
    <property type="component" value="Chromosome"/>
</dbReference>
<dbReference type="RefSeq" id="WP_221250689.1">
    <property type="nucleotide sequence ID" value="NZ_AP024355.1"/>
</dbReference>
<protein>
    <submittedName>
        <fullName evidence="10">ABC transporter</fullName>
    </submittedName>
</protein>
<evidence type="ECO:0000256" key="7">
    <source>
        <dbReference type="ARBA" id="ARBA00023136"/>
    </source>
</evidence>
<keyword evidence="4" id="KW-1003">Cell membrane</keyword>
<evidence type="ECO:0000256" key="1">
    <source>
        <dbReference type="ARBA" id="ARBA00004651"/>
    </source>
</evidence>
<proteinExistence type="inferred from homology"/>
<keyword evidence="11" id="KW-1185">Reference proteome</keyword>
<dbReference type="Pfam" id="PF12698">
    <property type="entry name" value="ABC2_membrane_3"/>
    <property type="match status" value="1"/>
</dbReference>